<keyword evidence="8 15" id="KW-0479">Metal-binding</keyword>
<accession>U4LEA5</accession>
<evidence type="ECO:0000313" key="22">
    <source>
        <dbReference type="Proteomes" id="UP000018144"/>
    </source>
</evidence>
<keyword evidence="10 15" id="KW-0862">Zinc</keyword>
<reference evidence="21 22" key="1">
    <citation type="journal article" date="2013" name="PLoS Genet.">
        <title>The genome and development-dependent transcriptomes of Pyronema confluens: a window into fungal evolution.</title>
        <authorList>
            <person name="Traeger S."/>
            <person name="Altegoer F."/>
            <person name="Freitag M."/>
            <person name="Gabaldon T."/>
            <person name="Kempken F."/>
            <person name="Kumar A."/>
            <person name="Marcet-Houben M."/>
            <person name="Poggeler S."/>
            <person name="Stajich J.E."/>
            <person name="Nowrousian M."/>
        </authorList>
    </citation>
    <scope>NUCLEOTIDE SEQUENCE [LARGE SCALE GENOMIC DNA]</scope>
    <source>
        <strain evidence="22">CBS 100304</strain>
        <tissue evidence="21">Vegetative mycelium</tissue>
    </source>
</reference>
<proteinExistence type="inferred from homology"/>
<evidence type="ECO:0000256" key="13">
    <source>
        <dbReference type="ARBA" id="ARBA00023136"/>
    </source>
</evidence>
<evidence type="ECO:0000256" key="11">
    <source>
        <dbReference type="ARBA" id="ARBA00022989"/>
    </source>
</evidence>
<evidence type="ECO:0000256" key="14">
    <source>
        <dbReference type="ARBA" id="ARBA00023180"/>
    </source>
</evidence>
<evidence type="ECO:0000256" key="6">
    <source>
        <dbReference type="ARBA" id="ARBA00022670"/>
    </source>
</evidence>
<gene>
    <name evidence="21" type="ORF">PCON_08305</name>
</gene>
<evidence type="ECO:0000259" key="19">
    <source>
        <dbReference type="Pfam" id="PF22250"/>
    </source>
</evidence>
<dbReference type="GO" id="GO:0046872">
    <property type="term" value="F:metal ion binding"/>
    <property type="evidence" value="ECO:0007669"/>
    <property type="project" value="UniProtKB-KW"/>
</dbReference>
<evidence type="ECO:0000256" key="15">
    <source>
        <dbReference type="RuleBase" id="RU361240"/>
    </source>
</evidence>
<evidence type="ECO:0000256" key="3">
    <source>
        <dbReference type="ARBA" id="ARBA00004128"/>
    </source>
</evidence>
<dbReference type="Gene3D" id="3.40.630.10">
    <property type="entry name" value="Zn peptidases"/>
    <property type="match status" value="1"/>
</dbReference>
<feature type="domain" description="Vacuolar membrane protease transmembrane" evidence="20">
    <location>
        <begin position="423"/>
        <end position="703"/>
    </location>
</feature>
<dbReference type="eggNOG" id="KOG2194">
    <property type="taxonomic scope" value="Eukaryota"/>
</dbReference>
<dbReference type="GO" id="GO:0006508">
    <property type="term" value="P:proteolysis"/>
    <property type="evidence" value="ECO:0007669"/>
    <property type="project" value="UniProtKB-KW"/>
</dbReference>
<keyword evidence="12 21" id="KW-0482">Metalloprotease</keyword>
<sequence>MTFLEAISFRPLPVTLLAVATYISLLTGLLWVHLVPPKVAPQFELNRWGVNLTDAWQDLRQITGEFRPYNAHSNDDVRDFLLKRITDIVKENQINGYDGEIEIVDDNSSNVLFEGGNANGLTVYFEGTNIMVLVRGTDATLSPVLVNAHYDSVSTGYGATDDGMAVVTVLQLVKAFTNPSRAGEHRIQRGILALLNNGEEDFLNGARAFAVHPMGKLAHSFLNLEGAGAGGRATLFRSTDAEVTKWYKASKRPFGTVVSGDGFKSGLVKSQTDYKVFTENLGMRGLDVAFWEPRSRYHTVDDDVKHTTHRSLWHMLGSSLEILEAATRDTGREFDHEEGPPAGVGHDGVWFDLFGRAFGLLRLHTLFALTITLIIVPVIMMATTVYFLHTSGKFYYLSNTPLVPQPPDESHLPRTTRGWRGLFRFPVAFVVASAAVVGMAYLVDKINPMIAYSSQFSVWAMFLSLWWCLAWFVLRGADADTVRPTALGRGYAFIEQWALWWVVLIFVAVSIDQSHIASGYFVLVSYTGVFLAAWLSLLELFGLPRKTSQRVSYESIHSEGHSQIAPSGPVSDDEDSEPEANERTHLFRGERRPTTFGGFARRDTDAHSSHSLAESEPHIHGVFGREQAWSAWLPTWIWIPQFLFSVPVPLIFTTSIGLLLSTATNQTGADGSSTLTIYLIMAIMSILILLPGSPFYHRISYQITLFLFVVCIATTTYNLAAFPFTDSSRLKVYFQQSVNLDTGVNSAYLVAHPGYVESVVSSLPSAQGTPLNITADPGRVGLKRVSWPGIPPKVAGDAPMKSWLEANATKLSATSARINIRGLNTRACKLNFKEPVNSIVVNRKGVENLGEPVGPQGTKEIRLWSREWEQGWEVEIAWAADSSVDGVKATCLWADANNARQEIPALWEVERFAPSWGVVSKLADGLVEGWREVRI</sequence>
<dbReference type="GO" id="GO:0008235">
    <property type="term" value="F:metalloexopeptidase activity"/>
    <property type="evidence" value="ECO:0007669"/>
    <property type="project" value="InterPro"/>
</dbReference>
<evidence type="ECO:0000256" key="9">
    <source>
        <dbReference type="ARBA" id="ARBA00022801"/>
    </source>
</evidence>
<dbReference type="AlphaFoldDB" id="U4LEA5"/>
<dbReference type="InterPro" id="IPR053975">
    <property type="entry name" value="PFF1_C"/>
</dbReference>
<feature type="domain" description="Peptidase M28" evidence="18">
    <location>
        <begin position="129"/>
        <end position="315"/>
    </location>
</feature>
<dbReference type="Pfam" id="PF04389">
    <property type="entry name" value="Peptidase_M28"/>
    <property type="match status" value="1"/>
</dbReference>
<feature type="transmembrane region" description="Helical" evidence="17">
    <location>
        <begin position="517"/>
        <end position="541"/>
    </location>
</feature>
<feature type="transmembrane region" description="Helical" evidence="17">
    <location>
        <begin position="449"/>
        <end position="474"/>
    </location>
</feature>
<dbReference type="Pfam" id="PF22250">
    <property type="entry name" value="PFF1_C"/>
    <property type="match status" value="1"/>
</dbReference>
<feature type="transmembrane region" description="Helical" evidence="17">
    <location>
        <begin position="703"/>
        <end position="724"/>
    </location>
</feature>
<evidence type="ECO:0000259" key="18">
    <source>
        <dbReference type="Pfam" id="PF04389"/>
    </source>
</evidence>
<feature type="transmembrane region" description="Helical" evidence="17">
    <location>
        <begin position="422"/>
        <end position="443"/>
    </location>
</feature>
<evidence type="ECO:0000256" key="8">
    <source>
        <dbReference type="ARBA" id="ARBA00022723"/>
    </source>
</evidence>
<dbReference type="EMBL" id="HF935428">
    <property type="protein sequence ID" value="CCX30203.1"/>
    <property type="molecule type" value="Genomic_DNA"/>
</dbReference>
<dbReference type="EC" id="3.4.-.-" evidence="15"/>
<evidence type="ECO:0000256" key="17">
    <source>
        <dbReference type="SAM" id="Phobius"/>
    </source>
</evidence>
<dbReference type="PANTHER" id="PTHR12147">
    <property type="entry name" value="METALLOPEPTIDASE M28 FAMILY MEMBER"/>
    <property type="match status" value="1"/>
</dbReference>
<keyword evidence="6 15" id="KW-0645">Protease</keyword>
<evidence type="ECO:0000256" key="10">
    <source>
        <dbReference type="ARBA" id="ARBA00022833"/>
    </source>
</evidence>
<feature type="region of interest" description="Disordered" evidence="16">
    <location>
        <begin position="557"/>
        <end position="587"/>
    </location>
</feature>
<name>U4LEA5_PYROM</name>
<dbReference type="OMA" id="TPWPVTI"/>
<dbReference type="SUPFAM" id="SSF53187">
    <property type="entry name" value="Zn-dependent exopeptidases"/>
    <property type="match status" value="1"/>
</dbReference>
<comment type="subcellular location">
    <subcellularLocation>
        <location evidence="3">Vacuole membrane</location>
        <topology evidence="3">Multi-pass membrane protein</topology>
    </subcellularLocation>
</comment>
<evidence type="ECO:0000259" key="20">
    <source>
        <dbReference type="Pfam" id="PF22251"/>
    </source>
</evidence>
<evidence type="ECO:0000256" key="12">
    <source>
        <dbReference type="ARBA" id="ARBA00023049"/>
    </source>
</evidence>
<feature type="transmembrane region" description="Helical" evidence="17">
    <location>
        <begin position="642"/>
        <end position="663"/>
    </location>
</feature>
<dbReference type="STRING" id="1076935.U4LEA5"/>
<dbReference type="OrthoDB" id="76293at2759"/>
<dbReference type="InterPro" id="IPR048024">
    <property type="entry name" value="Fxna-like_M28_dom"/>
</dbReference>
<feature type="transmembrane region" description="Helical" evidence="17">
    <location>
        <begin position="675"/>
        <end position="696"/>
    </location>
</feature>
<dbReference type="GO" id="GO:0005774">
    <property type="term" value="C:vacuolar membrane"/>
    <property type="evidence" value="ECO:0007669"/>
    <property type="project" value="UniProtKB-SubCell"/>
</dbReference>
<protein>
    <recommendedName>
        <fullName evidence="15">Peptide hydrolase</fullName>
        <ecNumber evidence="15">3.4.-.-</ecNumber>
    </recommendedName>
</protein>
<organism evidence="21 22">
    <name type="scientific">Pyronema omphalodes (strain CBS 100304)</name>
    <name type="common">Pyronema confluens</name>
    <dbReference type="NCBI Taxonomy" id="1076935"/>
    <lineage>
        <taxon>Eukaryota</taxon>
        <taxon>Fungi</taxon>
        <taxon>Dikarya</taxon>
        <taxon>Ascomycota</taxon>
        <taxon>Pezizomycotina</taxon>
        <taxon>Pezizomycetes</taxon>
        <taxon>Pezizales</taxon>
        <taxon>Pyronemataceae</taxon>
        <taxon>Pyronema</taxon>
    </lineage>
</organism>
<evidence type="ECO:0000313" key="21">
    <source>
        <dbReference type="EMBL" id="CCX30203.1"/>
    </source>
</evidence>
<dbReference type="Proteomes" id="UP000018144">
    <property type="component" value="Unassembled WGS sequence"/>
</dbReference>
<keyword evidence="14" id="KW-0325">Glycoprotein</keyword>
<evidence type="ECO:0000256" key="5">
    <source>
        <dbReference type="ARBA" id="ARBA00022554"/>
    </source>
</evidence>
<dbReference type="InterPro" id="IPR045175">
    <property type="entry name" value="M28_fam"/>
</dbReference>
<dbReference type="InterPro" id="IPR007484">
    <property type="entry name" value="Peptidase_M28"/>
</dbReference>
<feature type="transmembrane region" description="Helical" evidence="17">
    <location>
        <begin position="366"/>
        <end position="388"/>
    </location>
</feature>
<dbReference type="Pfam" id="PF22251">
    <property type="entry name" value="PFF1_TM"/>
    <property type="match status" value="1"/>
</dbReference>
<dbReference type="PANTHER" id="PTHR12147:SF58">
    <property type="entry name" value="VACUOLAR MEMBRANE PROTEASE"/>
    <property type="match status" value="1"/>
</dbReference>
<feature type="domain" description="Vacuolar membrane protease C-terminal" evidence="19">
    <location>
        <begin position="730"/>
        <end position="928"/>
    </location>
</feature>
<keyword evidence="11 17" id="KW-1133">Transmembrane helix</keyword>
<dbReference type="CDD" id="cd03875">
    <property type="entry name" value="M28_Fxna_like"/>
    <property type="match status" value="1"/>
</dbReference>
<evidence type="ECO:0000256" key="7">
    <source>
        <dbReference type="ARBA" id="ARBA00022692"/>
    </source>
</evidence>
<keyword evidence="5" id="KW-0926">Vacuole</keyword>
<keyword evidence="7 17" id="KW-0812">Transmembrane</keyword>
<feature type="transmembrane region" description="Helical" evidence="17">
    <location>
        <begin position="486"/>
        <end position="511"/>
    </location>
</feature>
<evidence type="ECO:0000256" key="4">
    <source>
        <dbReference type="ARBA" id="ARBA00010918"/>
    </source>
</evidence>
<keyword evidence="22" id="KW-1185">Reference proteome</keyword>
<comment type="similarity">
    <text evidence="4 15">Belongs to the peptidase M28 family.</text>
</comment>
<dbReference type="InterPro" id="IPR053976">
    <property type="entry name" value="PFF1_TM"/>
</dbReference>
<comment type="cofactor">
    <cofactor evidence="1">
        <name>Zn(2+)</name>
        <dbReference type="ChEBI" id="CHEBI:29105"/>
    </cofactor>
</comment>
<evidence type="ECO:0000256" key="2">
    <source>
        <dbReference type="ARBA" id="ARBA00003273"/>
    </source>
</evidence>
<feature type="transmembrane region" description="Helical" evidence="17">
    <location>
        <begin position="12"/>
        <end position="34"/>
    </location>
</feature>
<keyword evidence="9 15" id="KW-0378">Hydrolase</keyword>
<keyword evidence="13 17" id="KW-0472">Membrane</keyword>
<evidence type="ECO:0000256" key="1">
    <source>
        <dbReference type="ARBA" id="ARBA00001947"/>
    </source>
</evidence>
<evidence type="ECO:0000256" key="16">
    <source>
        <dbReference type="SAM" id="MobiDB-lite"/>
    </source>
</evidence>
<comment type="function">
    <text evidence="2">May be involved in vacuolar sorting and osmoregulation.</text>
</comment>
<dbReference type="FunFam" id="3.40.630.10:FF:000057">
    <property type="entry name" value="Vacuolar membrane protease"/>
    <property type="match status" value="1"/>
</dbReference>